<feature type="transmembrane region" description="Helical" evidence="2">
    <location>
        <begin position="281"/>
        <end position="314"/>
    </location>
</feature>
<feature type="transmembrane region" description="Helical" evidence="2">
    <location>
        <begin position="320"/>
        <end position="347"/>
    </location>
</feature>
<keyword evidence="2" id="KW-0812">Transmembrane</keyword>
<proteinExistence type="predicted"/>
<accession>A0ABS2TJX7</accession>
<dbReference type="EMBL" id="JAFFJS010000005">
    <property type="protein sequence ID" value="MBM9433841.1"/>
    <property type="molecule type" value="Genomic_DNA"/>
</dbReference>
<evidence type="ECO:0000313" key="4">
    <source>
        <dbReference type="EMBL" id="MBM9433841.1"/>
    </source>
</evidence>
<sequence length="364" mass="39113">MSNDNRWQGEEWEPNSNQPPRSDLPEPGSPPQPPTFGYFDRPAQGPSYPQYGEYSNYGQFGQPSGDYQSAPYSGYDSSPFPLHPLSPVEQIDAAIRLVRYNPKVLIVLPLIVYLLVGLLSTAVVLVGGESSLTYVDIFDVADTATSTAFVVTSLITTLISFIAGLFIYTTAVNAAMSALYGRKISMGQAVSMSAGDSGRLALAYLVYAIIFAVVTAVLGFAVAPLVGDIGVAGNSILFLVFFAASIYLAVRFSCVIPVLVAEQKGPIASIARSFELTKGRFWHILATLILSIILILFMTIVVSIVIGIGSIFTFGASTAIVIYSTITGALLSALVVAFGQAVSNVIYINLRMIRENFHYSIRNS</sequence>
<evidence type="ECO:0000256" key="1">
    <source>
        <dbReference type="SAM" id="MobiDB-lite"/>
    </source>
</evidence>
<evidence type="ECO:0000313" key="5">
    <source>
        <dbReference type="Proteomes" id="UP000705983"/>
    </source>
</evidence>
<feature type="region of interest" description="Disordered" evidence="1">
    <location>
        <begin position="1"/>
        <end position="55"/>
    </location>
</feature>
<feature type="transmembrane region" description="Helical" evidence="2">
    <location>
        <begin position="104"/>
        <end position="127"/>
    </location>
</feature>
<keyword evidence="2" id="KW-1133">Transmembrane helix</keyword>
<reference evidence="5" key="1">
    <citation type="submission" date="2021-02" db="EMBL/GenBank/DDBJ databases">
        <title>Leucobacter sp. CX169.</title>
        <authorList>
            <person name="Cheng Y."/>
        </authorList>
    </citation>
    <scope>NUCLEOTIDE SEQUENCE [LARGE SCALE GENOMIC DNA]</scope>
    <source>
        <strain evidence="5">JY899</strain>
    </source>
</reference>
<feature type="transmembrane region" description="Helical" evidence="2">
    <location>
        <begin position="235"/>
        <end position="260"/>
    </location>
</feature>
<evidence type="ECO:0000259" key="3">
    <source>
        <dbReference type="Pfam" id="PF10110"/>
    </source>
</evidence>
<comment type="caution">
    <text evidence="4">The sequence shown here is derived from an EMBL/GenBank/DDBJ whole genome shotgun (WGS) entry which is preliminary data.</text>
</comment>
<name>A0ABS2TJX7_9ACTO</name>
<feature type="transmembrane region" description="Helical" evidence="2">
    <location>
        <begin position="147"/>
        <end position="180"/>
    </location>
</feature>
<dbReference type="RefSeq" id="WP_182173334.1">
    <property type="nucleotide sequence ID" value="NZ_CP059676.1"/>
</dbReference>
<feature type="transmembrane region" description="Helical" evidence="2">
    <location>
        <begin position="201"/>
        <end position="223"/>
    </location>
</feature>
<keyword evidence="2" id="KW-0472">Membrane</keyword>
<protein>
    <submittedName>
        <fullName evidence="4">Glycerophosphoryl diester phosphodiesterase membrane domain-containing protein</fullName>
    </submittedName>
</protein>
<organism evidence="4 5">
    <name type="scientific">Flaviflexus equikiangi</name>
    <dbReference type="NCBI Taxonomy" id="2758573"/>
    <lineage>
        <taxon>Bacteria</taxon>
        <taxon>Bacillati</taxon>
        <taxon>Actinomycetota</taxon>
        <taxon>Actinomycetes</taxon>
        <taxon>Actinomycetales</taxon>
        <taxon>Actinomycetaceae</taxon>
        <taxon>Flaviflexus</taxon>
    </lineage>
</organism>
<feature type="domain" description="Glycerophosphoryl diester phosphodiesterase membrane" evidence="3">
    <location>
        <begin position="234"/>
        <end position="331"/>
    </location>
</feature>
<keyword evidence="5" id="KW-1185">Reference proteome</keyword>
<dbReference type="Pfam" id="PF10110">
    <property type="entry name" value="GPDPase_memb"/>
    <property type="match status" value="1"/>
</dbReference>
<gene>
    <name evidence="4" type="ORF">JVW63_09070</name>
</gene>
<dbReference type="Proteomes" id="UP000705983">
    <property type="component" value="Unassembled WGS sequence"/>
</dbReference>
<dbReference type="InterPro" id="IPR018476">
    <property type="entry name" value="GlyceroP-diester-Pdiesterase_M"/>
</dbReference>
<evidence type="ECO:0000256" key="2">
    <source>
        <dbReference type="SAM" id="Phobius"/>
    </source>
</evidence>